<dbReference type="EC" id="2.1.1.60" evidence="3"/>
<name>A0A024G7U3_9STRA</name>
<comment type="subcellular location">
    <subcellularLocation>
        <location evidence="2">Cytoplasm</location>
    </subcellularLocation>
    <subcellularLocation>
        <location evidence="1">Nucleus</location>
    </subcellularLocation>
</comment>
<evidence type="ECO:0000256" key="7">
    <source>
        <dbReference type="ARBA" id="ARBA00022679"/>
    </source>
</evidence>
<dbReference type="PANTHER" id="PTHR13539:SF3">
    <property type="entry name" value="CALMODULIN-LYSINE N-METHYLTRANSFERASE"/>
    <property type="match status" value="1"/>
</dbReference>
<sequence>MKDSQRHWLTLRQAICKRHESNHTKIPSTPEFFQLFPSTAAAEKAIDGWRWKQYKIPLHGNSPSVLIREKCELHLALQDLVCHRENKGVDNTGNIKMWSSEQVLLYFILSNRVCQSITRSSESLNVCELGSGMSAFASFGLLAHAPVPFGTFWITDGNEKALKNVQQCLEKNVEHFKCDVDAHVRQVLWNHAECSLDTSKRGSFDLIIASDCLFFRSFHTDLAQLIRSLLRPDTGLCILLQPKRGKSMDNFVEIACQVGLSVSVRTDYDPFISKLDAEYTEKYKDAYKPDIHYPVLIEISLNEVSST</sequence>
<reference evidence="9 10" key="1">
    <citation type="submission" date="2012-05" db="EMBL/GenBank/DDBJ databases">
        <title>Recombination and specialization in a pathogen metapopulation.</title>
        <authorList>
            <person name="Gardiner A."/>
            <person name="Kemen E."/>
            <person name="Schultz-Larsen T."/>
            <person name="MacLean D."/>
            <person name="Van Oosterhout C."/>
            <person name="Jones J.D.G."/>
        </authorList>
    </citation>
    <scope>NUCLEOTIDE SEQUENCE [LARGE SCALE GENOMIC DNA]</scope>
    <source>
        <strain evidence="9 10">Ac Nc2</strain>
    </source>
</reference>
<evidence type="ECO:0000256" key="2">
    <source>
        <dbReference type="ARBA" id="ARBA00004496"/>
    </source>
</evidence>
<dbReference type="SUPFAM" id="SSF53335">
    <property type="entry name" value="S-adenosyl-L-methionine-dependent methyltransferases"/>
    <property type="match status" value="1"/>
</dbReference>
<evidence type="ECO:0000313" key="10">
    <source>
        <dbReference type="Proteomes" id="UP000053237"/>
    </source>
</evidence>
<keyword evidence="8" id="KW-0539">Nucleus</keyword>
<dbReference type="InterPro" id="IPR025800">
    <property type="entry name" value="CaM-Lys-N-MeTrfase"/>
</dbReference>
<dbReference type="GO" id="GO:0005737">
    <property type="term" value="C:cytoplasm"/>
    <property type="evidence" value="ECO:0007669"/>
    <property type="project" value="UniProtKB-SubCell"/>
</dbReference>
<keyword evidence="7" id="KW-0808">Transferase</keyword>
<keyword evidence="10" id="KW-1185">Reference proteome</keyword>
<evidence type="ECO:0000256" key="8">
    <source>
        <dbReference type="ARBA" id="ARBA00023242"/>
    </source>
</evidence>
<dbReference type="Pfam" id="PF10294">
    <property type="entry name" value="Methyltransf_16"/>
    <property type="match status" value="1"/>
</dbReference>
<keyword evidence="5" id="KW-0963">Cytoplasm</keyword>
<dbReference type="Proteomes" id="UP000053237">
    <property type="component" value="Unassembled WGS sequence"/>
</dbReference>
<dbReference type="EMBL" id="CAIX01000039">
    <property type="protein sequence ID" value="CCI42818.1"/>
    <property type="molecule type" value="Genomic_DNA"/>
</dbReference>
<dbReference type="OrthoDB" id="413520at2759"/>
<evidence type="ECO:0000256" key="3">
    <source>
        <dbReference type="ARBA" id="ARBA00011914"/>
    </source>
</evidence>
<dbReference type="GO" id="GO:0018025">
    <property type="term" value="F:calmodulin-lysine N-methyltransferase activity"/>
    <property type="evidence" value="ECO:0007669"/>
    <property type="project" value="UniProtKB-EC"/>
</dbReference>
<organism evidence="9 10">
    <name type="scientific">Albugo candida</name>
    <dbReference type="NCBI Taxonomy" id="65357"/>
    <lineage>
        <taxon>Eukaryota</taxon>
        <taxon>Sar</taxon>
        <taxon>Stramenopiles</taxon>
        <taxon>Oomycota</taxon>
        <taxon>Peronosporomycetes</taxon>
        <taxon>Albuginales</taxon>
        <taxon>Albuginaceae</taxon>
        <taxon>Albugo</taxon>
    </lineage>
</organism>
<evidence type="ECO:0000256" key="6">
    <source>
        <dbReference type="ARBA" id="ARBA00022603"/>
    </source>
</evidence>
<dbReference type="PANTHER" id="PTHR13539">
    <property type="entry name" value="CALMODULIN-LYSINE N-METHYLTRANSFERASE"/>
    <property type="match status" value="1"/>
</dbReference>
<evidence type="ECO:0000313" key="9">
    <source>
        <dbReference type="EMBL" id="CCI42818.1"/>
    </source>
</evidence>
<gene>
    <name evidence="9" type="ORF">BN9_036020</name>
</gene>
<evidence type="ECO:0000256" key="4">
    <source>
        <dbReference type="ARBA" id="ARBA00020594"/>
    </source>
</evidence>
<evidence type="ECO:0000256" key="5">
    <source>
        <dbReference type="ARBA" id="ARBA00022490"/>
    </source>
</evidence>
<comment type="caution">
    <text evidence="9">The sequence shown here is derived from an EMBL/GenBank/DDBJ whole genome shotgun (WGS) entry which is preliminary data.</text>
</comment>
<dbReference type="GO" id="GO:0005634">
    <property type="term" value="C:nucleus"/>
    <property type="evidence" value="ECO:0007669"/>
    <property type="project" value="UniProtKB-SubCell"/>
</dbReference>
<dbReference type="CDD" id="cd02440">
    <property type="entry name" value="AdoMet_MTases"/>
    <property type="match status" value="1"/>
</dbReference>
<dbReference type="AlphaFoldDB" id="A0A024G7U3"/>
<dbReference type="InterPro" id="IPR019410">
    <property type="entry name" value="Methyltransf_16"/>
</dbReference>
<dbReference type="GO" id="GO:0032259">
    <property type="term" value="P:methylation"/>
    <property type="evidence" value="ECO:0007669"/>
    <property type="project" value="UniProtKB-KW"/>
</dbReference>
<dbReference type="Gene3D" id="3.40.50.150">
    <property type="entry name" value="Vaccinia Virus protein VP39"/>
    <property type="match status" value="1"/>
</dbReference>
<dbReference type="InterPro" id="IPR029063">
    <property type="entry name" value="SAM-dependent_MTases_sf"/>
</dbReference>
<evidence type="ECO:0000256" key="1">
    <source>
        <dbReference type="ARBA" id="ARBA00004123"/>
    </source>
</evidence>
<dbReference type="InParanoid" id="A0A024G7U3"/>
<protein>
    <recommendedName>
        <fullName evidence="4">Calmodulin-lysine N-methyltransferase</fullName>
        <ecNumber evidence="3">2.1.1.60</ecNumber>
    </recommendedName>
</protein>
<accession>A0A024G7U3</accession>
<keyword evidence="6" id="KW-0489">Methyltransferase</keyword>
<dbReference type="STRING" id="65357.A0A024G7U3"/>
<proteinExistence type="predicted"/>